<evidence type="ECO:0000313" key="3">
    <source>
        <dbReference type="Proteomes" id="UP000016608"/>
    </source>
</evidence>
<evidence type="ECO:0000259" key="1">
    <source>
        <dbReference type="PROSITE" id="PS51192"/>
    </source>
</evidence>
<dbReference type="Gene3D" id="3.40.50.300">
    <property type="entry name" value="P-loop containing nucleotide triphosphate hydrolases"/>
    <property type="match status" value="1"/>
</dbReference>
<dbReference type="InterPro" id="IPR006935">
    <property type="entry name" value="Helicase/UvrB_N"/>
</dbReference>
<dbReference type="PANTHER" id="PTHR24029:SF0">
    <property type="entry name" value="UVRABC SYSTEM PROTEIN B"/>
    <property type="match status" value="1"/>
</dbReference>
<dbReference type="InterPro" id="IPR014001">
    <property type="entry name" value="Helicase_ATP-bd"/>
</dbReference>
<name>U2RGS4_EUBRA</name>
<comment type="caution">
    <text evidence="2">The sequence shown here is derived from an EMBL/GenBank/DDBJ whole genome shotgun (WGS) entry which is preliminary data.</text>
</comment>
<feature type="domain" description="Helicase ATP-binding" evidence="1">
    <location>
        <begin position="30"/>
        <end position="98"/>
    </location>
</feature>
<reference evidence="2 3" key="1">
    <citation type="submission" date="2013-06" db="EMBL/GenBank/DDBJ databases">
        <authorList>
            <person name="Weinstock G."/>
            <person name="Sodergren E."/>
            <person name="Lobos E.A."/>
            <person name="Fulton L."/>
            <person name="Fulton R."/>
            <person name="Courtney L."/>
            <person name="Fronick C."/>
            <person name="O'Laughlin M."/>
            <person name="Godfrey J."/>
            <person name="Wilson R.M."/>
            <person name="Miner T."/>
            <person name="Farmer C."/>
            <person name="Delehaunty K."/>
            <person name="Cordes M."/>
            <person name="Minx P."/>
            <person name="Tomlinson C."/>
            <person name="Chen J."/>
            <person name="Wollam A."/>
            <person name="Pepin K.H."/>
            <person name="Bhonagiri V."/>
            <person name="Zhang X."/>
            <person name="Warren W."/>
            <person name="Mitreva M."/>
            <person name="Mardis E.R."/>
            <person name="Wilson R.K."/>
        </authorList>
    </citation>
    <scope>NUCLEOTIDE SEQUENCE [LARGE SCALE GENOMIC DNA]</scope>
    <source>
        <strain evidence="2 3">ATCC 29099</strain>
    </source>
</reference>
<dbReference type="GO" id="GO:0003677">
    <property type="term" value="F:DNA binding"/>
    <property type="evidence" value="ECO:0007669"/>
    <property type="project" value="InterPro"/>
</dbReference>
<dbReference type="PATRIC" id="fig|1256908.3.peg.43"/>
<organism evidence="2 3">
    <name type="scientific">Eubacterium ramulus ATCC 29099</name>
    <dbReference type="NCBI Taxonomy" id="1256908"/>
    <lineage>
        <taxon>Bacteria</taxon>
        <taxon>Bacillati</taxon>
        <taxon>Bacillota</taxon>
        <taxon>Clostridia</taxon>
        <taxon>Eubacteriales</taxon>
        <taxon>Eubacteriaceae</taxon>
        <taxon>Eubacterium</taxon>
    </lineage>
</organism>
<dbReference type="Proteomes" id="UP000016608">
    <property type="component" value="Unassembled WGS sequence"/>
</dbReference>
<proteinExistence type="predicted"/>
<dbReference type="InterPro" id="IPR004807">
    <property type="entry name" value="UvrB"/>
</dbReference>
<dbReference type="PANTHER" id="PTHR24029">
    <property type="entry name" value="UVRABC SYSTEM PROTEIN B"/>
    <property type="match status" value="1"/>
</dbReference>
<dbReference type="GO" id="GO:0009380">
    <property type="term" value="C:excinuclease repair complex"/>
    <property type="evidence" value="ECO:0007669"/>
    <property type="project" value="InterPro"/>
</dbReference>
<dbReference type="GO" id="GO:0006289">
    <property type="term" value="P:nucleotide-excision repair"/>
    <property type="evidence" value="ECO:0007669"/>
    <property type="project" value="InterPro"/>
</dbReference>
<sequence>MEGFTMNEFKLKAPYEPTGDQPQAIAELVKGFKEGNQCQTLLGVTGSGKTFTMANVIQQLQKPTLVIAHNKTLAAQLYGEFKEMFPDNAVEYFVSYYL</sequence>
<keyword evidence="3" id="KW-1185">Reference proteome</keyword>
<dbReference type="EMBL" id="AWVJ01000001">
    <property type="protein sequence ID" value="ERK52768.1"/>
    <property type="molecule type" value="Genomic_DNA"/>
</dbReference>
<dbReference type="InterPro" id="IPR027417">
    <property type="entry name" value="P-loop_NTPase"/>
</dbReference>
<dbReference type="Pfam" id="PF04851">
    <property type="entry name" value="ResIII"/>
    <property type="match status" value="1"/>
</dbReference>
<protein>
    <recommendedName>
        <fullName evidence="1">Helicase ATP-binding domain-containing protein</fullName>
    </recommendedName>
</protein>
<dbReference type="GO" id="GO:0016887">
    <property type="term" value="F:ATP hydrolysis activity"/>
    <property type="evidence" value="ECO:0007669"/>
    <property type="project" value="InterPro"/>
</dbReference>
<dbReference type="PROSITE" id="PS51192">
    <property type="entry name" value="HELICASE_ATP_BIND_1"/>
    <property type="match status" value="1"/>
</dbReference>
<gene>
    <name evidence="2" type="ORF">HMPREF0373_00047</name>
</gene>
<dbReference type="eggNOG" id="COG0556">
    <property type="taxonomic scope" value="Bacteria"/>
</dbReference>
<dbReference type="HOGENOM" id="CLU_159666_0_0_9"/>
<evidence type="ECO:0000313" key="2">
    <source>
        <dbReference type="EMBL" id="ERK52768.1"/>
    </source>
</evidence>
<accession>U2RGS4</accession>
<dbReference type="GO" id="GO:0005524">
    <property type="term" value="F:ATP binding"/>
    <property type="evidence" value="ECO:0007669"/>
    <property type="project" value="InterPro"/>
</dbReference>
<dbReference type="SUPFAM" id="SSF52540">
    <property type="entry name" value="P-loop containing nucleoside triphosphate hydrolases"/>
    <property type="match status" value="1"/>
</dbReference>
<dbReference type="AlphaFoldDB" id="U2RGS4"/>